<comment type="caution">
    <text evidence="1">The sequence shown here is derived from an EMBL/GenBank/DDBJ whole genome shotgun (WGS) entry which is preliminary data.</text>
</comment>
<name>A0ABW4BZY8_9LACO</name>
<sequence>MTDEQQLNEILNQTKTMNLDVLLQVVLHEQDPAKQAVLKALYDYALDTRQIQVIKRRAFTI</sequence>
<proteinExistence type="predicted"/>
<keyword evidence="2" id="KW-1185">Reference proteome</keyword>
<protein>
    <submittedName>
        <fullName evidence="1">Uncharacterized protein</fullName>
    </submittedName>
</protein>
<dbReference type="RefSeq" id="WP_137634460.1">
    <property type="nucleotide sequence ID" value="NZ_BJDL01000010.1"/>
</dbReference>
<reference evidence="2" key="1">
    <citation type="journal article" date="2019" name="Int. J. Syst. Evol. Microbiol.">
        <title>The Global Catalogue of Microorganisms (GCM) 10K type strain sequencing project: providing services to taxonomists for standard genome sequencing and annotation.</title>
        <authorList>
            <consortium name="The Broad Institute Genomics Platform"/>
            <consortium name="The Broad Institute Genome Sequencing Center for Infectious Disease"/>
            <person name="Wu L."/>
            <person name="Ma J."/>
        </authorList>
    </citation>
    <scope>NUCLEOTIDE SEQUENCE [LARGE SCALE GENOMIC DNA]</scope>
    <source>
        <strain evidence="2">CCM 8931</strain>
    </source>
</reference>
<evidence type="ECO:0000313" key="2">
    <source>
        <dbReference type="Proteomes" id="UP001597188"/>
    </source>
</evidence>
<organism evidence="1 2">
    <name type="scientific">Lactiplantibacillus songbeiensis</name>
    <dbReference type="NCBI Taxonomy" id="2559920"/>
    <lineage>
        <taxon>Bacteria</taxon>
        <taxon>Bacillati</taxon>
        <taxon>Bacillota</taxon>
        <taxon>Bacilli</taxon>
        <taxon>Lactobacillales</taxon>
        <taxon>Lactobacillaceae</taxon>
        <taxon>Lactiplantibacillus</taxon>
    </lineage>
</organism>
<evidence type="ECO:0000313" key="1">
    <source>
        <dbReference type="EMBL" id="MFD1419962.1"/>
    </source>
</evidence>
<dbReference type="EMBL" id="JBHTOJ010000008">
    <property type="protein sequence ID" value="MFD1419962.1"/>
    <property type="molecule type" value="Genomic_DNA"/>
</dbReference>
<accession>A0ABW4BZY8</accession>
<gene>
    <name evidence="1" type="ORF">ACFQ5L_03180</name>
</gene>
<dbReference type="Proteomes" id="UP001597188">
    <property type="component" value="Unassembled WGS sequence"/>
</dbReference>